<evidence type="ECO:0000259" key="7">
    <source>
        <dbReference type="Pfam" id="PF08281"/>
    </source>
</evidence>
<sequence length="193" mass="23112">MKIDASVIQRLSQGDREAYTAVFREYYAPLVVYSSRIVKEREIAEDIVQEFFCYLWKQRRQLAEMHSFTTYLYRSIHNRLLNYLRDRRGIPIEDQDMLKEDDFVGRMMEEEVYRELYDAVRRLPARCRDIFILKLDGADNRDIARQLDITEETVRSQLRRGKEILRRKLTAALGLSLFILICQGRFGKWIDSE</sequence>
<dbReference type="InterPro" id="IPR014327">
    <property type="entry name" value="RNA_pol_sigma70_bacteroid"/>
</dbReference>
<dbReference type="Proteomes" id="UP000284434">
    <property type="component" value="Unassembled WGS sequence"/>
</dbReference>
<keyword evidence="5" id="KW-1133">Transmembrane helix</keyword>
<evidence type="ECO:0000259" key="6">
    <source>
        <dbReference type="Pfam" id="PF04542"/>
    </source>
</evidence>
<organism evidence="10 11">
    <name type="scientific">Odoribacter splanchnicus</name>
    <dbReference type="NCBI Taxonomy" id="28118"/>
    <lineage>
        <taxon>Bacteria</taxon>
        <taxon>Pseudomonadati</taxon>
        <taxon>Bacteroidota</taxon>
        <taxon>Bacteroidia</taxon>
        <taxon>Bacteroidales</taxon>
        <taxon>Odoribacteraceae</taxon>
        <taxon>Odoribacter</taxon>
    </lineage>
</organism>
<reference evidence="9" key="3">
    <citation type="submission" date="2023-01" db="EMBL/GenBank/DDBJ databases">
        <title>Human gut microbiome strain richness.</title>
        <authorList>
            <person name="Chen-Liaw A."/>
        </authorList>
    </citation>
    <scope>NUCLEOTIDE SEQUENCE</scope>
    <source>
        <strain evidence="9">RTP21484st1_B7_RTP21484_190118</strain>
    </source>
</reference>
<evidence type="ECO:0000313" key="9">
    <source>
        <dbReference type="EMBL" id="MDB9223675.1"/>
    </source>
</evidence>
<name>A0A3D4Z888_9BACT</name>
<dbReference type="GeneID" id="61274847"/>
<dbReference type="AlphaFoldDB" id="A0A3D4Z888"/>
<evidence type="ECO:0000313" key="8">
    <source>
        <dbReference type="EMBL" id="MCG4962233.1"/>
    </source>
</evidence>
<dbReference type="InterPro" id="IPR013325">
    <property type="entry name" value="RNA_pol_sigma_r2"/>
</dbReference>
<dbReference type="InterPro" id="IPR013324">
    <property type="entry name" value="RNA_pol_sigma_r3/r4-like"/>
</dbReference>
<feature type="domain" description="RNA polymerase sigma factor 70 region 4 type 2" evidence="7">
    <location>
        <begin position="114"/>
        <end position="163"/>
    </location>
</feature>
<dbReference type="InterPro" id="IPR007627">
    <property type="entry name" value="RNA_pol_sigma70_r2"/>
</dbReference>
<evidence type="ECO:0000256" key="4">
    <source>
        <dbReference type="ARBA" id="ARBA00023163"/>
    </source>
</evidence>
<dbReference type="NCBIfam" id="TIGR02937">
    <property type="entry name" value="sigma70-ECF"/>
    <property type="match status" value="1"/>
</dbReference>
<gene>
    <name evidence="10" type="ORF">DXA53_15135</name>
    <name evidence="8" type="ORF">L0P03_20665</name>
    <name evidence="9" type="ORF">PN645_11730</name>
</gene>
<dbReference type="EMBL" id="QSCO01000023">
    <property type="protein sequence ID" value="RGY04610.1"/>
    <property type="molecule type" value="Genomic_DNA"/>
</dbReference>
<feature type="transmembrane region" description="Helical" evidence="5">
    <location>
        <begin position="169"/>
        <end position="186"/>
    </location>
</feature>
<keyword evidence="2" id="KW-0805">Transcription regulation</keyword>
<dbReference type="InterPro" id="IPR014284">
    <property type="entry name" value="RNA_pol_sigma-70_dom"/>
</dbReference>
<dbReference type="Pfam" id="PF08281">
    <property type="entry name" value="Sigma70_r4_2"/>
    <property type="match status" value="1"/>
</dbReference>
<dbReference type="SUPFAM" id="SSF88659">
    <property type="entry name" value="Sigma3 and sigma4 domains of RNA polymerase sigma factors"/>
    <property type="match status" value="1"/>
</dbReference>
<reference evidence="10 11" key="1">
    <citation type="submission" date="2018-08" db="EMBL/GenBank/DDBJ databases">
        <title>A genome reference for cultivated species of the human gut microbiota.</title>
        <authorList>
            <person name="Zou Y."/>
            <person name="Xue W."/>
            <person name="Luo G."/>
        </authorList>
    </citation>
    <scope>NUCLEOTIDE SEQUENCE [LARGE SCALE GENOMIC DNA]</scope>
    <source>
        <strain evidence="10 11">OF03-11</strain>
    </source>
</reference>
<evidence type="ECO:0000256" key="3">
    <source>
        <dbReference type="ARBA" id="ARBA00023082"/>
    </source>
</evidence>
<keyword evidence="4" id="KW-0804">Transcription</keyword>
<dbReference type="Pfam" id="PF04542">
    <property type="entry name" value="Sigma70_r2"/>
    <property type="match status" value="1"/>
</dbReference>
<evidence type="ECO:0000256" key="1">
    <source>
        <dbReference type="ARBA" id="ARBA00010641"/>
    </source>
</evidence>
<dbReference type="GO" id="GO:0016987">
    <property type="term" value="F:sigma factor activity"/>
    <property type="evidence" value="ECO:0007669"/>
    <property type="project" value="UniProtKB-KW"/>
</dbReference>
<keyword evidence="5" id="KW-0812">Transmembrane</keyword>
<dbReference type="SUPFAM" id="SSF88946">
    <property type="entry name" value="Sigma2 domain of RNA polymerase sigma factors"/>
    <property type="match status" value="1"/>
</dbReference>
<comment type="caution">
    <text evidence="10">The sequence shown here is derived from an EMBL/GenBank/DDBJ whole genome shotgun (WGS) entry which is preliminary data.</text>
</comment>
<dbReference type="NCBIfam" id="TIGR02985">
    <property type="entry name" value="Sig70_bacteroi1"/>
    <property type="match status" value="1"/>
</dbReference>
<dbReference type="Gene3D" id="1.10.10.10">
    <property type="entry name" value="Winged helix-like DNA-binding domain superfamily/Winged helix DNA-binding domain"/>
    <property type="match status" value="1"/>
</dbReference>
<proteinExistence type="inferred from homology"/>
<dbReference type="GO" id="GO:0006352">
    <property type="term" value="P:DNA-templated transcription initiation"/>
    <property type="evidence" value="ECO:0007669"/>
    <property type="project" value="InterPro"/>
</dbReference>
<reference evidence="8" key="2">
    <citation type="submission" date="2022-01" db="EMBL/GenBank/DDBJ databases">
        <title>Collection of gut derived symbiotic bacterial strains cultured from healthy donors.</title>
        <authorList>
            <person name="Lin H."/>
            <person name="Kohout C."/>
            <person name="Waligurski E."/>
            <person name="Pamer E.G."/>
        </authorList>
    </citation>
    <scope>NUCLEOTIDE SEQUENCE</scope>
    <source>
        <strain evidence="8">DFI.1.149</strain>
    </source>
</reference>
<dbReference type="RefSeq" id="WP_013611846.1">
    <property type="nucleotide sequence ID" value="NZ_JABWDG010000003.1"/>
</dbReference>
<dbReference type="InterPro" id="IPR039425">
    <property type="entry name" value="RNA_pol_sigma-70-like"/>
</dbReference>
<evidence type="ECO:0000256" key="2">
    <source>
        <dbReference type="ARBA" id="ARBA00023015"/>
    </source>
</evidence>
<comment type="similarity">
    <text evidence="1">Belongs to the sigma-70 factor family. ECF subfamily.</text>
</comment>
<dbReference type="Gene3D" id="1.10.1740.10">
    <property type="match status" value="1"/>
</dbReference>
<dbReference type="Proteomes" id="UP001199750">
    <property type="component" value="Unassembled WGS sequence"/>
</dbReference>
<dbReference type="Proteomes" id="UP001212263">
    <property type="component" value="Unassembled WGS sequence"/>
</dbReference>
<keyword evidence="5" id="KW-0472">Membrane</keyword>
<dbReference type="EMBL" id="JAKNDN010000066">
    <property type="protein sequence ID" value="MCG4962233.1"/>
    <property type="molecule type" value="Genomic_DNA"/>
</dbReference>
<feature type="domain" description="RNA polymerase sigma-70 region 2" evidence="6">
    <location>
        <begin position="23"/>
        <end position="88"/>
    </location>
</feature>
<evidence type="ECO:0000313" key="11">
    <source>
        <dbReference type="Proteomes" id="UP000284434"/>
    </source>
</evidence>
<dbReference type="GO" id="GO:0003677">
    <property type="term" value="F:DNA binding"/>
    <property type="evidence" value="ECO:0007669"/>
    <property type="project" value="InterPro"/>
</dbReference>
<keyword evidence="3" id="KW-0731">Sigma factor</keyword>
<dbReference type="InterPro" id="IPR013249">
    <property type="entry name" value="RNA_pol_sigma70_r4_t2"/>
</dbReference>
<dbReference type="PANTHER" id="PTHR43133">
    <property type="entry name" value="RNA POLYMERASE ECF-TYPE SIGMA FACTO"/>
    <property type="match status" value="1"/>
</dbReference>
<dbReference type="InterPro" id="IPR036388">
    <property type="entry name" value="WH-like_DNA-bd_sf"/>
</dbReference>
<dbReference type="EMBL" id="JAQMRD010000014">
    <property type="protein sequence ID" value="MDB9223675.1"/>
    <property type="molecule type" value="Genomic_DNA"/>
</dbReference>
<evidence type="ECO:0000256" key="5">
    <source>
        <dbReference type="SAM" id="Phobius"/>
    </source>
</evidence>
<accession>A0A3D4Z888</accession>
<evidence type="ECO:0000313" key="10">
    <source>
        <dbReference type="EMBL" id="RGY04610.1"/>
    </source>
</evidence>
<protein>
    <submittedName>
        <fullName evidence="10">RNA polymerase sigma-70 factor</fullName>
    </submittedName>
</protein>
<dbReference type="PANTHER" id="PTHR43133:SF46">
    <property type="entry name" value="RNA POLYMERASE SIGMA-70 FACTOR ECF SUBFAMILY"/>
    <property type="match status" value="1"/>
</dbReference>